<gene>
    <name evidence="1" type="ORF">N3K66_006070</name>
</gene>
<organism evidence="1 2">
    <name type="scientific">Trichothecium roseum</name>
    <dbReference type="NCBI Taxonomy" id="47278"/>
    <lineage>
        <taxon>Eukaryota</taxon>
        <taxon>Fungi</taxon>
        <taxon>Dikarya</taxon>
        <taxon>Ascomycota</taxon>
        <taxon>Pezizomycotina</taxon>
        <taxon>Sordariomycetes</taxon>
        <taxon>Hypocreomycetidae</taxon>
        <taxon>Hypocreales</taxon>
        <taxon>Hypocreales incertae sedis</taxon>
        <taxon>Trichothecium</taxon>
    </lineage>
</organism>
<keyword evidence="2" id="KW-1185">Reference proteome</keyword>
<reference evidence="1" key="1">
    <citation type="submission" date="2022-10" db="EMBL/GenBank/DDBJ databases">
        <title>Complete Genome of Trichothecium roseum strain YXFP-22015, a Plant Pathogen Isolated from Citrus.</title>
        <authorList>
            <person name="Wang Y."/>
            <person name="Zhu L."/>
        </authorList>
    </citation>
    <scope>NUCLEOTIDE SEQUENCE</scope>
    <source>
        <strain evidence="1">YXFP-22015</strain>
    </source>
</reference>
<evidence type="ECO:0000313" key="1">
    <source>
        <dbReference type="EMBL" id="KAI9899609.1"/>
    </source>
</evidence>
<accession>A0ACC0UZN7</accession>
<name>A0ACC0UZN7_9HYPO</name>
<dbReference type="Proteomes" id="UP001163324">
    <property type="component" value="Chromosome 5"/>
</dbReference>
<dbReference type="EMBL" id="CM047944">
    <property type="protein sequence ID" value="KAI9899609.1"/>
    <property type="molecule type" value="Genomic_DNA"/>
</dbReference>
<protein>
    <submittedName>
        <fullName evidence="1">Uncharacterized protein</fullName>
    </submittedName>
</protein>
<comment type="caution">
    <text evidence="1">The sequence shown here is derived from an EMBL/GenBank/DDBJ whole genome shotgun (WGS) entry which is preliminary data.</text>
</comment>
<sequence>MFKNGSFSRGYTARASRLISHHQRDCQHLGGVQVITNTVMSNDKNHLAPEEGTSSKKDAGLLQVPSRSSSRGNQGSPTTTGLSGATASEARNSISGQSRESKRSLFGRQRNGSASSKRTGGDSEPTNAQGSPPGSPTTQKKKKSGSLLALLGCCGSPSTNTDDGETENAHKLDKLPQRPTSAKSRTGTPQDQPAKQVNEKETPVAQPQDRRTASGAGAAGNGDEITSVDNSSRQAGLPAVTLDSSNVQPELEPRPNAKVPDDTDVDMSGTDADEPGATSANEPTNMIPTPQQQESLRDDISEPEPTKWLLPPIASEHKGRKCLVLDLDETLVHSSFKILHQADFTIPVEIEGNYHNVYVIKRPGVDEFMKRVGELYEVVVFTASVSKYGDPLLDQLDIHKVVHHRLFRESCYNHQGNYVKDLSQVGRELKDTIIIDNSPTSYIFHPQHAVPISSWFSDAHDNELLDLIPVLEDLAGTNVADVSLVLDVTL</sequence>
<proteinExistence type="predicted"/>
<evidence type="ECO:0000313" key="2">
    <source>
        <dbReference type="Proteomes" id="UP001163324"/>
    </source>
</evidence>